<dbReference type="RefSeq" id="XP_017783614.1">
    <property type="nucleotide sequence ID" value="XM_017928125.1"/>
</dbReference>
<evidence type="ECO:0000313" key="4">
    <source>
        <dbReference type="Proteomes" id="UP000695000"/>
    </source>
</evidence>
<evidence type="ECO:0000313" key="5">
    <source>
        <dbReference type="RefSeq" id="XP_017783614.1"/>
    </source>
</evidence>
<sequence>MRVWGWMGPLGPLLLFGGGLLLLSTTTQAQNSTQKANNSSSRNESVSRGSKKLFGDKCNATEECDFSGSVCDKLHGCTCNEDNPISNHLDKCGKSAKVNETCTFNEQCESETLQTECRDGTCVCMFEQQAITKSDGTHECISVKNEVTPERYVDPAMIGILVAMFLMFITICVVLRLFSR</sequence>
<feature type="region of interest" description="Disordered" evidence="1">
    <location>
        <begin position="31"/>
        <end position="51"/>
    </location>
</feature>
<keyword evidence="4" id="KW-1185">Reference proteome</keyword>
<feature type="transmembrane region" description="Helical" evidence="2">
    <location>
        <begin position="156"/>
        <end position="178"/>
    </location>
</feature>
<accession>A0ABM1N9W4</accession>
<keyword evidence="2" id="KW-0472">Membrane</keyword>
<evidence type="ECO:0000256" key="1">
    <source>
        <dbReference type="SAM" id="MobiDB-lite"/>
    </source>
</evidence>
<evidence type="ECO:0000256" key="3">
    <source>
        <dbReference type="SAM" id="SignalP"/>
    </source>
</evidence>
<proteinExistence type="predicted"/>
<reference evidence="5" key="1">
    <citation type="submission" date="2025-08" db="UniProtKB">
        <authorList>
            <consortium name="RefSeq"/>
        </authorList>
    </citation>
    <scope>IDENTIFICATION</scope>
    <source>
        <tissue evidence="5">Whole Larva</tissue>
    </source>
</reference>
<feature type="compositionally biased region" description="Low complexity" evidence="1">
    <location>
        <begin position="37"/>
        <end position="48"/>
    </location>
</feature>
<dbReference type="Proteomes" id="UP000695000">
    <property type="component" value="Unplaced"/>
</dbReference>
<keyword evidence="2" id="KW-1133">Transmembrane helix</keyword>
<protein>
    <submittedName>
        <fullName evidence="5">Uncharacterized protein LOC108567574</fullName>
    </submittedName>
</protein>
<keyword evidence="3" id="KW-0732">Signal</keyword>
<dbReference type="GeneID" id="108567574"/>
<evidence type="ECO:0000256" key="2">
    <source>
        <dbReference type="SAM" id="Phobius"/>
    </source>
</evidence>
<feature type="chain" id="PRO_5045312377" evidence="3">
    <location>
        <begin position="30"/>
        <end position="180"/>
    </location>
</feature>
<keyword evidence="2" id="KW-0812">Transmembrane</keyword>
<feature type="signal peptide" evidence="3">
    <location>
        <begin position="1"/>
        <end position="29"/>
    </location>
</feature>
<gene>
    <name evidence="5" type="primary">LOC108567574</name>
</gene>
<name>A0ABM1N9W4_NICVS</name>
<organism evidence="4 5">
    <name type="scientific">Nicrophorus vespilloides</name>
    <name type="common">Boreal carrion beetle</name>
    <dbReference type="NCBI Taxonomy" id="110193"/>
    <lineage>
        <taxon>Eukaryota</taxon>
        <taxon>Metazoa</taxon>
        <taxon>Ecdysozoa</taxon>
        <taxon>Arthropoda</taxon>
        <taxon>Hexapoda</taxon>
        <taxon>Insecta</taxon>
        <taxon>Pterygota</taxon>
        <taxon>Neoptera</taxon>
        <taxon>Endopterygota</taxon>
        <taxon>Coleoptera</taxon>
        <taxon>Polyphaga</taxon>
        <taxon>Staphyliniformia</taxon>
        <taxon>Silphidae</taxon>
        <taxon>Nicrophorinae</taxon>
        <taxon>Nicrophorus</taxon>
    </lineage>
</organism>